<name>A0A177ATB1_9BILA</name>
<reference evidence="2 3" key="1">
    <citation type="submission" date="2016-04" db="EMBL/GenBank/DDBJ databases">
        <title>The genome of Intoshia linei affirms orthonectids as highly simplified spiralians.</title>
        <authorList>
            <person name="Mikhailov K.V."/>
            <person name="Slusarev G.S."/>
            <person name="Nikitin M.A."/>
            <person name="Logacheva M.D."/>
            <person name="Penin A."/>
            <person name="Aleoshin V."/>
            <person name="Panchin Y.V."/>
        </authorList>
    </citation>
    <scope>NUCLEOTIDE SEQUENCE [LARGE SCALE GENOMIC DNA]</scope>
    <source>
        <strain evidence="2">Intl2013</strain>
        <tissue evidence="2">Whole animal</tissue>
    </source>
</reference>
<evidence type="ECO:0000313" key="2">
    <source>
        <dbReference type="EMBL" id="OAF65225.1"/>
    </source>
</evidence>
<protein>
    <submittedName>
        <fullName evidence="2">Uncharacterized protein</fullName>
    </submittedName>
</protein>
<dbReference type="Proteomes" id="UP000078046">
    <property type="component" value="Unassembled WGS sequence"/>
</dbReference>
<feature type="coiled-coil region" evidence="1">
    <location>
        <begin position="134"/>
        <end position="187"/>
    </location>
</feature>
<dbReference type="EMBL" id="LWCA01001388">
    <property type="protein sequence ID" value="OAF65225.1"/>
    <property type="molecule type" value="Genomic_DNA"/>
</dbReference>
<comment type="caution">
    <text evidence="2">The sequence shown here is derived from an EMBL/GenBank/DDBJ whole genome shotgun (WGS) entry which is preliminary data.</text>
</comment>
<gene>
    <name evidence="2" type="ORF">A3Q56_07066</name>
</gene>
<evidence type="ECO:0000313" key="3">
    <source>
        <dbReference type="Proteomes" id="UP000078046"/>
    </source>
</evidence>
<sequence>MNKSNILKLSLEHVLKYLQTEFLENFCEETLFSTALAYKYNNKQIRKYRLEYEEINAKESIIEATIKKIKDEKKCLEMQNSVLKTENSSLAQIIRSHIQTNTDTNEKKTHFRINSNQIGTNLNFMANGIVDESNQRLHELVNIKNDRIETLTRELNNSDSGKIKREMEKFKELYEDQKKINAELKQKPTRKSNIINYLTFE</sequence>
<keyword evidence="3" id="KW-1185">Reference proteome</keyword>
<proteinExistence type="predicted"/>
<dbReference type="AlphaFoldDB" id="A0A177ATB1"/>
<keyword evidence="1" id="KW-0175">Coiled coil</keyword>
<evidence type="ECO:0000256" key="1">
    <source>
        <dbReference type="SAM" id="Coils"/>
    </source>
</evidence>
<accession>A0A177ATB1</accession>
<organism evidence="2 3">
    <name type="scientific">Intoshia linei</name>
    <dbReference type="NCBI Taxonomy" id="1819745"/>
    <lineage>
        <taxon>Eukaryota</taxon>
        <taxon>Metazoa</taxon>
        <taxon>Spiralia</taxon>
        <taxon>Lophotrochozoa</taxon>
        <taxon>Mesozoa</taxon>
        <taxon>Orthonectida</taxon>
        <taxon>Rhopaluridae</taxon>
        <taxon>Intoshia</taxon>
    </lineage>
</organism>